<dbReference type="KEGG" id="vg:9861584"/>
<evidence type="ECO:0000313" key="1">
    <source>
        <dbReference type="EMBL" id="ADM80020.1"/>
    </source>
</evidence>
<dbReference type="Proteomes" id="UP000002236">
    <property type="component" value="Segment"/>
</dbReference>
<dbReference type="OrthoDB" id="34989at10239"/>
<proteinExistence type="predicted"/>
<dbReference type="EMBL" id="HM452126">
    <property type="protein sequence ID" value="ADM80020.1"/>
    <property type="molecule type" value="Genomic_DNA"/>
</dbReference>
<organism evidence="1 2">
    <name type="scientific">Aeromonas phage phiAS5</name>
    <dbReference type="NCBI Taxonomy" id="879630"/>
    <lineage>
        <taxon>Viruses</taxon>
        <taxon>Duplodnaviria</taxon>
        <taxon>Heunggongvirae</taxon>
        <taxon>Uroviricota</taxon>
        <taxon>Caudoviricetes</taxon>
        <taxon>Pantevenvirales</taxon>
        <taxon>Straboviridae</taxon>
        <taxon>Chrysonvirus</taxon>
        <taxon>Chrysonvirus as5</taxon>
    </lineage>
</organism>
<gene>
    <name evidence="1" type="ORF">phiAS5_ORF0177</name>
</gene>
<dbReference type="RefSeq" id="YP_003969466.1">
    <property type="nucleotide sequence ID" value="NC_014636.1"/>
</dbReference>
<name>E1A2S4_9CAUD</name>
<reference evidence="1 2" key="1">
    <citation type="journal article" date="2012" name="Vet. Microbiol.">
        <title>Complete genome sequence and characterization of a broad-host range T4-like bacteriophage phiAS5 infecting Aeromonas salmonicida subsp. salmonicida.</title>
        <authorList>
            <person name="Kim J.H."/>
            <person name="Son J.S."/>
            <person name="Choi Y.J."/>
            <person name="Choresca C.H.Jr."/>
            <person name="Shin S.P."/>
            <person name="Han J.E."/>
            <person name="Jun J.W."/>
            <person name="Park S.C."/>
        </authorList>
    </citation>
    <scope>NUCLEOTIDE SEQUENCE [LARGE SCALE GENOMIC DNA]</scope>
</reference>
<accession>E1A2S4</accession>
<protein>
    <submittedName>
        <fullName evidence="1">Uncharacterized protein</fullName>
    </submittedName>
</protein>
<sequence length="186" mass="21792">MFVIEADETPAKVKFEVGTQASISGQVMTLVSFDPERGVMRLKFRYRDMTVECLMHHVVGDKWFTDDYTFGTGITIENGVLYKRTEVPVVREIAVGRPFVLHVLKENEKPQRVDVRFMTFVYGFTYAEDVMSYSSTASNAMANAMMFHDDYGRIYVMDQRYDWYRHENGWFKRVNVKSQAKLKYQI</sequence>
<dbReference type="GeneID" id="9861584"/>
<evidence type="ECO:0000313" key="2">
    <source>
        <dbReference type="Proteomes" id="UP000002236"/>
    </source>
</evidence>
<keyword evidence="2" id="KW-1185">Reference proteome</keyword>